<keyword evidence="4" id="KW-0472">Membrane</keyword>
<proteinExistence type="predicted"/>
<feature type="domain" description="AprE-like beta-barrel" evidence="5">
    <location>
        <begin position="27"/>
        <end position="116"/>
    </location>
</feature>
<evidence type="ECO:0000313" key="6">
    <source>
        <dbReference type="EMBL" id="SVD51060.1"/>
    </source>
</evidence>
<dbReference type="PANTHER" id="PTHR30386">
    <property type="entry name" value="MEMBRANE FUSION SUBUNIT OF EMRAB-TOLC MULTIDRUG EFFLUX PUMP"/>
    <property type="match status" value="1"/>
</dbReference>
<reference evidence="6" key="1">
    <citation type="submission" date="2018-05" db="EMBL/GenBank/DDBJ databases">
        <authorList>
            <person name="Lanie J.A."/>
            <person name="Ng W.-L."/>
            <person name="Kazmierczak K.M."/>
            <person name="Andrzejewski T.M."/>
            <person name="Davidsen T.M."/>
            <person name="Wayne K.J."/>
            <person name="Tettelin H."/>
            <person name="Glass J.I."/>
            <person name="Rusch D."/>
            <person name="Podicherti R."/>
            <person name="Tsui H.-C.T."/>
            <person name="Winkler M.E."/>
        </authorList>
    </citation>
    <scope>NUCLEOTIDE SEQUENCE</scope>
</reference>
<dbReference type="Gene3D" id="2.40.30.170">
    <property type="match status" value="1"/>
</dbReference>
<dbReference type="PANTHER" id="PTHR30386:SF26">
    <property type="entry name" value="TRANSPORT PROTEIN COMB"/>
    <property type="match status" value="1"/>
</dbReference>
<keyword evidence="3" id="KW-1133">Transmembrane helix</keyword>
<dbReference type="Pfam" id="PF26002">
    <property type="entry name" value="Beta-barrel_AprE"/>
    <property type="match status" value="1"/>
</dbReference>
<accession>A0A382VXE7</accession>
<sequence length="140" mass="15461">MISVNSKGAIVAPGVTVVEIVPEDEKLIVEAKLPLSEIGYVSPGLDAKIRLNTQEGSRYRPLKGKVIFVGADRISSNSVEESYYLVKVETIETSFSKKNENFRLYSGVPVSVGIVIGKRSFIDYFLTPFKSNILFALSER</sequence>
<evidence type="ECO:0000256" key="4">
    <source>
        <dbReference type="ARBA" id="ARBA00023136"/>
    </source>
</evidence>
<dbReference type="PRINTS" id="PR01490">
    <property type="entry name" value="RTXTOXIND"/>
</dbReference>
<dbReference type="InterPro" id="IPR050739">
    <property type="entry name" value="MFP"/>
</dbReference>
<protein>
    <recommendedName>
        <fullName evidence="5">AprE-like beta-barrel domain-containing protein</fullName>
    </recommendedName>
</protein>
<dbReference type="AlphaFoldDB" id="A0A382VXE7"/>
<name>A0A382VXE7_9ZZZZ</name>
<dbReference type="GO" id="GO:0016020">
    <property type="term" value="C:membrane"/>
    <property type="evidence" value="ECO:0007669"/>
    <property type="project" value="UniProtKB-SubCell"/>
</dbReference>
<keyword evidence="2" id="KW-0812">Transmembrane</keyword>
<dbReference type="EMBL" id="UINC01155294">
    <property type="protein sequence ID" value="SVD51060.1"/>
    <property type="molecule type" value="Genomic_DNA"/>
</dbReference>
<comment type="subcellular location">
    <subcellularLocation>
        <location evidence="1">Membrane</location>
        <topology evidence="1">Single-pass membrane protein</topology>
    </subcellularLocation>
</comment>
<evidence type="ECO:0000256" key="3">
    <source>
        <dbReference type="ARBA" id="ARBA00022989"/>
    </source>
</evidence>
<evidence type="ECO:0000256" key="2">
    <source>
        <dbReference type="ARBA" id="ARBA00022692"/>
    </source>
</evidence>
<dbReference type="InterPro" id="IPR058982">
    <property type="entry name" value="Beta-barrel_AprE"/>
</dbReference>
<evidence type="ECO:0000259" key="5">
    <source>
        <dbReference type="Pfam" id="PF26002"/>
    </source>
</evidence>
<evidence type="ECO:0000256" key="1">
    <source>
        <dbReference type="ARBA" id="ARBA00004167"/>
    </source>
</evidence>
<organism evidence="6">
    <name type="scientific">marine metagenome</name>
    <dbReference type="NCBI Taxonomy" id="408172"/>
    <lineage>
        <taxon>unclassified sequences</taxon>
        <taxon>metagenomes</taxon>
        <taxon>ecological metagenomes</taxon>
    </lineage>
</organism>
<gene>
    <name evidence="6" type="ORF">METZ01_LOCUS403914</name>
</gene>